<dbReference type="EMBL" id="CP001712">
    <property type="protein sequence ID" value="EAR14187.1"/>
    <property type="molecule type" value="Genomic_DNA"/>
</dbReference>
<reference evidence="2 3" key="1">
    <citation type="journal article" date="2009" name="J. Bacteriol.">
        <title>Complete genome sequence of Robiginitalea biformata HTCC2501.</title>
        <authorList>
            <person name="Oh H.M."/>
            <person name="Giovannoni S.J."/>
            <person name="Lee K."/>
            <person name="Ferriera S."/>
            <person name="Johnson J."/>
            <person name="Cho J.C."/>
        </authorList>
    </citation>
    <scope>NUCLEOTIDE SEQUENCE [LARGE SCALE GENOMIC DNA]</scope>
    <source>
        <strain evidence="3">ATCC BAA-864 / HTCC2501 / KCTC 12146</strain>
    </source>
</reference>
<dbReference type="PANTHER" id="PTHR21180:SF32">
    <property type="entry name" value="ENDONUCLEASE_EXONUCLEASE_PHOSPHATASE FAMILY DOMAIN-CONTAINING PROTEIN 1"/>
    <property type="match status" value="1"/>
</dbReference>
<dbReference type="InterPro" id="IPR010994">
    <property type="entry name" value="RuvA_2-like"/>
</dbReference>
<sequence length="244" mass="27155">MRRPESHFRGNQRIRSGIFYFLCLMLLLECLRRSAPGWGSGHPVAAGPDTTFTWIPDTPVTPVSDQKSGKPESFAGRQRHPDASAVRVPHSDTSTLRVRPPGRDEAKPNPFRDLNQASASDLQAVRGIGPVLSARIVKFRDALGGFQHAGQLYDVYGLPPEVARRAALQFRVVQPPPVQRIDINDATVEELAALVYLDWQMARDIVARRNTLGPYESLEELREIGSIPGGRIERIALYLSLEKQ</sequence>
<dbReference type="eggNOG" id="COG1555">
    <property type="taxonomic scope" value="Bacteria"/>
</dbReference>
<proteinExistence type="predicted"/>
<dbReference type="HOGENOM" id="CLU_1137362_0_0_10"/>
<dbReference type="OrthoDB" id="981124at2"/>
<dbReference type="PANTHER" id="PTHR21180">
    <property type="entry name" value="ENDONUCLEASE/EXONUCLEASE/PHOSPHATASE FAMILY DOMAIN-CONTAINING PROTEIN 1"/>
    <property type="match status" value="1"/>
</dbReference>
<gene>
    <name evidence="2" type="ordered locus">RB2501_02145</name>
</gene>
<dbReference type="KEGG" id="rbi:RB2501_02145"/>
<dbReference type="GO" id="GO:0015627">
    <property type="term" value="C:type II protein secretion system complex"/>
    <property type="evidence" value="ECO:0007669"/>
    <property type="project" value="TreeGrafter"/>
</dbReference>
<dbReference type="InterPro" id="IPR051675">
    <property type="entry name" value="Endo/Exo/Phosphatase_dom_1"/>
</dbReference>
<dbReference type="Gene3D" id="1.10.150.280">
    <property type="entry name" value="AF1531-like domain"/>
    <property type="match status" value="2"/>
</dbReference>
<dbReference type="Pfam" id="PF12836">
    <property type="entry name" value="HHH_3"/>
    <property type="match status" value="2"/>
</dbReference>
<dbReference type="Proteomes" id="UP000009049">
    <property type="component" value="Chromosome"/>
</dbReference>
<organism evidence="2 3">
    <name type="scientific">Robiginitalea biformata (strain ATCC BAA-864 / DSM 15991 / KCTC 12146 / HTCC2501)</name>
    <dbReference type="NCBI Taxonomy" id="313596"/>
    <lineage>
        <taxon>Bacteria</taxon>
        <taxon>Pseudomonadati</taxon>
        <taxon>Bacteroidota</taxon>
        <taxon>Flavobacteriia</taxon>
        <taxon>Flavobacteriales</taxon>
        <taxon>Flavobacteriaceae</taxon>
        <taxon>Robiginitalea</taxon>
    </lineage>
</organism>
<dbReference type="AlphaFoldDB" id="A4CP66"/>
<evidence type="ECO:0000313" key="3">
    <source>
        <dbReference type="Proteomes" id="UP000009049"/>
    </source>
</evidence>
<dbReference type="SUPFAM" id="SSF47781">
    <property type="entry name" value="RuvA domain 2-like"/>
    <property type="match status" value="2"/>
</dbReference>
<evidence type="ECO:0000256" key="1">
    <source>
        <dbReference type="SAM" id="MobiDB-lite"/>
    </source>
</evidence>
<dbReference type="GO" id="GO:0015628">
    <property type="term" value="P:protein secretion by the type II secretion system"/>
    <property type="evidence" value="ECO:0007669"/>
    <property type="project" value="TreeGrafter"/>
</dbReference>
<evidence type="ECO:0000313" key="2">
    <source>
        <dbReference type="EMBL" id="EAR14187.1"/>
    </source>
</evidence>
<feature type="region of interest" description="Disordered" evidence="1">
    <location>
        <begin position="46"/>
        <end position="112"/>
    </location>
</feature>
<name>A4CP66_ROBBH</name>
<protein>
    <submittedName>
        <fullName evidence="2">ComEA protein-related protein</fullName>
    </submittedName>
</protein>
<dbReference type="STRING" id="313596.RB2501_02145"/>
<accession>A4CP66</accession>
<keyword evidence="3" id="KW-1185">Reference proteome</keyword>
<dbReference type="RefSeq" id="WP_015755623.1">
    <property type="nucleotide sequence ID" value="NC_013222.1"/>
</dbReference>